<gene>
    <name evidence="1" type="ORF">FKW44_005218</name>
</gene>
<proteinExistence type="predicted"/>
<dbReference type="Proteomes" id="UP000595437">
    <property type="component" value="Chromosome 3"/>
</dbReference>
<dbReference type="AlphaFoldDB" id="A0A7T8KBN4"/>
<keyword evidence="2" id="KW-1185">Reference proteome</keyword>
<sequence length="52" mass="6225">MRGISKGIRLWETLAVDNSDKTKRRSYTFKITKRPIDREKYRVTPQKECPQV</sequence>
<evidence type="ECO:0000313" key="1">
    <source>
        <dbReference type="EMBL" id="QQP52921.1"/>
    </source>
</evidence>
<protein>
    <submittedName>
        <fullName evidence="1">Uncharacterized protein</fullName>
    </submittedName>
</protein>
<evidence type="ECO:0000313" key="2">
    <source>
        <dbReference type="Proteomes" id="UP000595437"/>
    </source>
</evidence>
<reference evidence="2" key="1">
    <citation type="submission" date="2021-01" db="EMBL/GenBank/DDBJ databases">
        <title>Caligus Genome Assembly.</title>
        <authorList>
            <person name="Gallardo-Escarate C."/>
        </authorList>
    </citation>
    <scope>NUCLEOTIDE SEQUENCE [LARGE SCALE GENOMIC DNA]</scope>
</reference>
<name>A0A7T8KBN4_CALRO</name>
<accession>A0A7T8KBN4</accession>
<dbReference type="EMBL" id="CP045892">
    <property type="protein sequence ID" value="QQP52921.1"/>
    <property type="molecule type" value="Genomic_DNA"/>
</dbReference>
<organism evidence="1 2">
    <name type="scientific">Caligus rogercresseyi</name>
    <name type="common">Sea louse</name>
    <dbReference type="NCBI Taxonomy" id="217165"/>
    <lineage>
        <taxon>Eukaryota</taxon>
        <taxon>Metazoa</taxon>
        <taxon>Ecdysozoa</taxon>
        <taxon>Arthropoda</taxon>
        <taxon>Crustacea</taxon>
        <taxon>Multicrustacea</taxon>
        <taxon>Hexanauplia</taxon>
        <taxon>Copepoda</taxon>
        <taxon>Siphonostomatoida</taxon>
        <taxon>Caligidae</taxon>
        <taxon>Caligus</taxon>
    </lineage>
</organism>